<dbReference type="Gene3D" id="3.40.50.720">
    <property type="entry name" value="NAD(P)-binding Rossmann-like Domain"/>
    <property type="match status" value="1"/>
</dbReference>
<accession>A0A9P5UDF4</accession>
<keyword evidence="2" id="KW-0521">NADP</keyword>
<dbReference type="PROSITE" id="PS00061">
    <property type="entry name" value="ADH_SHORT"/>
    <property type="match status" value="1"/>
</dbReference>
<dbReference type="PRINTS" id="PR00081">
    <property type="entry name" value="GDHRDH"/>
</dbReference>
<dbReference type="PANTHER" id="PTHR42760:SF121">
    <property type="entry name" value="3-OXOACYL-(ACYL-CARRIER-PROTEIN) REDUCTASE"/>
    <property type="match status" value="1"/>
</dbReference>
<dbReference type="AlphaFoldDB" id="A0A9P5UDF4"/>
<evidence type="ECO:0000313" key="5">
    <source>
        <dbReference type="Proteomes" id="UP000772434"/>
    </source>
</evidence>
<dbReference type="Pfam" id="PF00106">
    <property type="entry name" value="adh_short"/>
    <property type="match status" value="1"/>
</dbReference>
<dbReference type="PRINTS" id="PR00080">
    <property type="entry name" value="SDRFAMILY"/>
</dbReference>
<proteinExistence type="inferred from homology"/>
<protein>
    <submittedName>
        <fullName evidence="4">3-oxoacyl-reductase</fullName>
    </submittedName>
</protein>
<dbReference type="GO" id="GO:0048038">
    <property type="term" value="F:quinone binding"/>
    <property type="evidence" value="ECO:0007669"/>
    <property type="project" value="TreeGrafter"/>
</dbReference>
<dbReference type="InterPro" id="IPR036291">
    <property type="entry name" value="NAD(P)-bd_dom_sf"/>
</dbReference>
<dbReference type="SUPFAM" id="SSF51735">
    <property type="entry name" value="NAD(P)-binding Rossmann-fold domains"/>
    <property type="match status" value="1"/>
</dbReference>
<keyword evidence="5" id="KW-1185">Reference proteome</keyword>
<reference evidence="4" key="1">
    <citation type="submission" date="2020-11" db="EMBL/GenBank/DDBJ databases">
        <authorList>
            <consortium name="DOE Joint Genome Institute"/>
            <person name="Ahrendt S."/>
            <person name="Riley R."/>
            <person name="Andreopoulos W."/>
            <person name="Labutti K."/>
            <person name="Pangilinan J."/>
            <person name="Ruiz-Duenas F.J."/>
            <person name="Barrasa J.M."/>
            <person name="Sanchez-Garcia M."/>
            <person name="Camarero S."/>
            <person name="Miyauchi S."/>
            <person name="Serrano A."/>
            <person name="Linde D."/>
            <person name="Babiker R."/>
            <person name="Drula E."/>
            <person name="Ayuso-Fernandez I."/>
            <person name="Pacheco R."/>
            <person name="Padilla G."/>
            <person name="Ferreira P."/>
            <person name="Barriuso J."/>
            <person name="Kellner H."/>
            <person name="Castanera R."/>
            <person name="Alfaro M."/>
            <person name="Ramirez L."/>
            <person name="Pisabarro A.G."/>
            <person name="Kuo A."/>
            <person name="Tritt A."/>
            <person name="Lipzen A."/>
            <person name="He G."/>
            <person name="Yan M."/>
            <person name="Ng V."/>
            <person name="Cullen D."/>
            <person name="Martin F."/>
            <person name="Rosso M.-N."/>
            <person name="Henrissat B."/>
            <person name="Hibbett D."/>
            <person name="Martinez A.T."/>
            <person name="Grigoriev I.V."/>
        </authorList>
    </citation>
    <scope>NUCLEOTIDE SEQUENCE</scope>
    <source>
        <strain evidence="4">AH 40177</strain>
    </source>
</reference>
<evidence type="ECO:0000256" key="1">
    <source>
        <dbReference type="ARBA" id="ARBA00006484"/>
    </source>
</evidence>
<comment type="similarity">
    <text evidence="1 3">Belongs to the short-chain dehydrogenases/reductases (SDR) family.</text>
</comment>
<sequence length="286" mass="30498">MVFFRSKLRLAIASSTPYFQRGFSTSRIVSKSAIVTGAGQGIGKAIALRLARDGFDICVNDLEANSTKVNSVVAEVQSLGRKAVAAYADISKLPQVEAMVNASVDGLGPLDVIVANAGITKVQWGMDVQESDLQRLFEVNFYGVLYSDQVAAKQFIRQGSGGKIINAASLVAFRPLLMIPIYSATKAAVRSLTQSLAMELAKHKITVNAYAPGVVDTPMWEQGDEEMSAINGLPKGQNFKDTVSLITLGRTSVPEDVAKMVSFLASADSDYVTGQTMLVDGGMAFS</sequence>
<dbReference type="EMBL" id="JADNRY010000010">
    <property type="protein sequence ID" value="KAF9075109.1"/>
    <property type="molecule type" value="Genomic_DNA"/>
</dbReference>
<dbReference type="InterPro" id="IPR002347">
    <property type="entry name" value="SDR_fam"/>
</dbReference>
<dbReference type="PANTHER" id="PTHR42760">
    <property type="entry name" value="SHORT-CHAIN DEHYDROGENASES/REDUCTASES FAMILY MEMBER"/>
    <property type="match status" value="1"/>
</dbReference>
<name>A0A9P5UDF4_9AGAR</name>
<evidence type="ECO:0000256" key="3">
    <source>
        <dbReference type="RuleBase" id="RU000363"/>
    </source>
</evidence>
<gene>
    <name evidence="4" type="ORF">BDP27DRAFT_1213004</name>
</gene>
<dbReference type="NCBIfam" id="NF005559">
    <property type="entry name" value="PRK07231.1"/>
    <property type="match status" value="1"/>
</dbReference>
<evidence type="ECO:0000256" key="2">
    <source>
        <dbReference type="ARBA" id="ARBA00022857"/>
    </source>
</evidence>
<dbReference type="Proteomes" id="UP000772434">
    <property type="component" value="Unassembled WGS sequence"/>
</dbReference>
<dbReference type="InterPro" id="IPR020904">
    <property type="entry name" value="Sc_DH/Rdtase_CS"/>
</dbReference>
<dbReference type="FunFam" id="3.40.50.720:FF:000084">
    <property type="entry name" value="Short-chain dehydrogenase reductase"/>
    <property type="match status" value="1"/>
</dbReference>
<dbReference type="OrthoDB" id="498125at2759"/>
<dbReference type="GO" id="GO:0006633">
    <property type="term" value="P:fatty acid biosynthetic process"/>
    <property type="evidence" value="ECO:0007669"/>
    <property type="project" value="TreeGrafter"/>
</dbReference>
<evidence type="ECO:0000313" key="4">
    <source>
        <dbReference type="EMBL" id="KAF9075109.1"/>
    </source>
</evidence>
<comment type="caution">
    <text evidence="4">The sequence shown here is derived from an EMBL/GenBank/DDBJ whole genome shotgun (WGS) entry which is preliminary data.</text>
</comment>
<organism evidence="4 5">
    <name type="scientific">Rhodocollybia butyracea</name>
    <dbReference type="NCBI Taxonomy" id="206335"/>
    <lineage>
        <taxon>Eukaryota</taxon>
        <taxon>Fungi</taxon>
        <taxon>Dikarya</taxon>
        <taxon>Basidiomycota</taxon>
        <taxon>Agaricomycotina</taxon>
        <taxon>Agaricomycetes</taxon>
        <taxon>Agaricomycetidae</taxon>
        <taxon>Agaricales</taxon>
        <taxon>Marasmiineae</taxon>
        <taxon>Omphalotaceae</taxon>
        <taxon>Rhodocollybia</taxon>
    </lineage>
</organism>
<dbReference type="GO" id="GO:0016616">
    <property type="term" value="F:oxidoreductase activity, acting on the CH-OH group of donors, NAD or NADP as acceptor"/>
    <property type="evidence" value="ECO:0007669"/>
    <property type="project" value="TreeGrafter"/>
</dbReference>